<dbReference type="Pfam" id="PF10650">
    <property type="entry name" value="zf-C3H1"/>
    <property type="match status" value="1"/>
</dbReference>
<feature type="compositionally biased region" description="Polar residues" evidence="2">
    <location>
        <begin position="378"/>
        <end position="398"/>
    </location>
</feature>
<dbReference type="AlphaFoldDB" id="A0A077WEM4"/>
<feature type="region of interest" description="Disordered" evidence="2">
    <location>
        <begin position="1"/>
        <end position="40"/>
    </location>
</feature>
<evidence type="ECO:0000259" key="3">
    <source>
        <dbReference type="Pfam" id="PF10650"/>
    </source>
</evidence>
<protein>
    <recommendedName>
        <fullName evidence="3">Putative zinc-finger domain-containing protein</fullName>
    </recommendedName>
</protein>
<feature type="compositionally biased region" description="Polar residues" evidence="2">
    <location>
        <begin position="357"/>
        <end position="370"/>
    </location>
</feature>
<dbReference type="EMBL" id="LK023317">
    <property type="protein sequence ID" value="CDS05609.1"/>
    <property type="molecule type" value="Genomic_DNA"/>
</dbReference>
<organism evidence="4">
    <name type="scientific">Lichtheimia ramosa</name>
    <dbReference type="NCBI Taxonomy" id="688394"/>
    <lineage>
        <taxon>Eukaryota</taxon>
        <taxon>Fungi</taxon>
        <taxon>Fungi incertae sedis</taxon>
        <taxon>Mucoromycota</taxon>
        <taxon>Mucoromycotina</taxon>
        <taxon>Mucoromycetes</taxon>
        <taxon>Mucorales</taxon>
        <taxon>Lichtheimiaceae</taxon>
        <taxon>Lichtheimia</taxon>
    </lineage>
</organism>
<evidence type="ECO:0000256" key="1">
    <source>
        <dbReference type="SAM" id="Coils"/>
    </source>
</evidence>
<evidence type="ECO:0000256" key="2">
    <source>
        <dbReference type="SAM" id="MobiDB-lite"/>
    </source>
</evidence>
<name>A0A077WEM4_9FUNG</name>
<evidence type="ECO:0000313" key="4">
    <source>
        <dbReference type="EMBL" id="CDS05609.1"/>
    </source>
</evidence>
<proteinExistence type="predicted"/>
<keyword evidence="1" id="KW-0175">Coiled coil</keyword>
<gene>
    <name evidence="4" type="ORF">LRAMOSA08137</name>
</gene>
<feature type="compositionally biased region" description="Low complexity" evidence="2">
    <location>
        <begin position="243"/>
        <end position="254"/>
    </location>
</feature>
<sequence>MATLQSPVDMDISDGSNSDMDVSESDQETESGPVKAMASKQTTTYAPISPFAAPQYYPRTASDAAMLGYAPGHQFGSNTQNMMADTRTNMMNPFYYGNGGGYSQPIPAKRSIHLNPYMANGMDTRDKKARWRQQERSKSPKPTTTLDQQSVDDSDADTYYTAASDFEEDEEPGLIKTDRDEMDGLQAELSRYKQQISALDERLEEIGKKKQRLEQDVLRLRVHQSMKKNRKRVANQNTTVERQQNSSFSNSPSQATTTAIPNPIKAKQDRQHIIASPISTTNHTAIQQPMTRPSAASAVSSSASISVPAYKMQKPTIKPVIPAKPVNTFTSHHRQWVAPYAVSPSSQSAGNNSRFMTIPPTSQPTRSSAVITPKGRTPITTPNATSSPSAGATVTPKVTSSEMASSAVKEAWQVESIPRTYAPPLRGPKEPPKVKEAPAHVKQPEASAAAGSSQTNRYKGAFKPYESPLTRLGIGSQKKSLPLDRVKRGLCRFESGGGTCNDDTCPDLHFRDLEGTSSH</sequence>
<feature type="region of interest" description="Disordered" evidence="2">
    <location>
        <begin position="419"/>
        <end position="460"/>
    </location>
</feature>
<reference evidence="4" key="1">
    <citation type="journal article" date="2014" name="Genome Announc.">
        <title>De novo whole-genome sequence and genome annotation of Lichtheimia ramosa.</title>
        <authorList>
            <person name="Linde J."/>
            <person name="Schwartze V."/>
            <person name="Binder U."/>
            <person name="Lass-Florl C."/>
            <person name="Voigt K."/>
            <person name="Horn F."/>
        </authorList>
    </citation>
    <scope>NUCLEOTIDE SEQUENCE</scope>
    <source>
        <strain evidence="4">JMRC FSU:6197</strain>
    </source>
</reference>
<feature type="region of interest" description="Disordered" evidence="2">
    <location>
        <begin position="357"/>
        <end position="398"/>
    </location>
</feature>
<accession>A0A077WEM4</accession>
<feature type="compositionally biased region" description="Basic and acidic residues" evidence="2">
    <location>
        <begin position="427"/>
        <end position="443"/>
    </location>
</feature>
<dbReference type="OrthoDB" id="1922977at2759"/>
<feature type="domain" description="Putative zinc-finger" evidence="3">
    <location>
        <begin position="490"/>
        <end position="511"/>
    </location>
</feature>
<feature type="region of interest" description="Disordered" evidence="2">
    <location>
        <begin position="226"/>
        <end position="269"/>
    </location>
</feature>
<feature type="region of interest" description="Disordered" evidence="2">
    <location>
        <begin position="119"/>
        <end position="154"/>
    </location>
</feature>
<feature type="compositionally biased region" description="Polar residues" evidence="2">
    <location>
        <begin position="140"/>
        <end position="149"/>
    </location>
</feature>
<dbReference type="InterPro" id="IPR019607">
    <property type="entry name" value="Putative_zinc-finger_domain"/>
</dbReference>
<feature type="coiled-coil region" evidence="1">
    <location>
        <begin position="175"/>
        <end position="216"/>
    </location>
</feature>